<proteinExistence type="predicted"/>
<organism evidence="1 2">
    <name type="scientific">Pseudomonas chlororaphis</name>
    <dbReference type="NCBI Taxonomy" id="587753"/>
    <lineage>
        <taxon>Bacteria</taxon>
        <taxon>Pseudomonadati</taxon>
        <taxon>Pseudomonadota</taxon>
        <taxon>Gammaproteobacteria</taxon>
        <taxon>Pseudomonadales</taxon>
        <taxon>Pseudomonadaceae</taxon>
        <taxon>Pseudomonas</taxon>
    </lineage>
</organism>
<evidence type="ECO:0000313" key="1">
    <source>
        <dbReference type="EMBL" id="AKK00037.1"/>
    </source>
</evidence>
<gene>
    <name evidence="1" type="ORF">VM99_18890</name>
</gene>
<reference evidence="2" key="2">
    <citation type="submission" date="2015-03" db="EMBL/GenBank/DDBJ databases">
        <authorList>
            <person name="Deng P."/>
            <person name="Lu S."/>
        </authorList>
    </citation>
    <scope>NUCLEOTIDE SEQUENCE [LARGE SCALE GENOMIC DNA]</scope>
    <source>
        <strain evidence="2">UFB2</strain>
    </source>
</reference>
<name>A0A0G3GML2_9PSED</name>
<dbReference type="Proteomes" id="UP000035212">
    <property type="component" value="Chromosome"/>
</dbReference>
<accession>A0A0G3GML2</accession>
<sequence length="98" mass="10698">MIGTAPGRECRMVKVVEVVLELEGAGFNNIGRATRARVVRSYPGGILSCQVDDGINGIPEPTGTFETVKGARDAIIAYWDNCNTALQTKFWKPKFPNL</sequence>
<protein>
    <submittedName>
        <fullName evidence="1">Uncharacterized protein</fullName>
    </submittedName>
</protein>
<reference evidence="1 2" key="1">
    <citation type="journal article" date="2015" name="Stand. Genomic Sci.">
        <title>Complete genome of Pseudomonas chlororaphis strain UFB2, a soil bacterium with antibacterial activity against bacterial canker pathogen of tomato.</title>
        <authorList>
            <person name="Deng P."/>
            <person name="Wang X."/>
            <person name="Baird S.M."/>
            <person name="Lu S.E."/>
        </authorList>
    </citation>
    <scope>NUCLEOTIDE SEQUENCE [LARGE SCALE GENOMIC DNA]</scope>
    <source>
        <strain evidence="1 2">UFB2</strain>
    </source>
</reference>
<evidence type="ECO:0000313" key="2">
    <source>
        <dbReference type="Proteomes" id="UP000035212"/>
    </source>
</evidence>
<dbReference type="PATRIC" id="fig|587753.11.peg.3864"/>
<dbReference type="AlphaFoldDB" id="A0A0G3GML2"/>
<dbReference type="EMBL" id="CP011020">
    <property type="protein sequence ID" value="AKK00037.1"/>
    <property type="molecule type" value="Genomic_DNA"/>
</dbReference>